<dbReference type="Proteomes" id="UP000823674">
    <property type="component" value="Chromosome A08"/>
</dbReference>
<organism evidence="1 2">
    <name type="scientific">Brassica rapa subsp. trilocularis</name>
    <dbReference type="NCBI Taxonomy" id="1813537"/>
    <lineage>
        <taxon>Eukaryota</taxon>
        <taxon>Viridiplantae</taxon>
        <taxon>Streptophyta</taxon>
        <taxon>Embryophyta</taxon>
        <taxon>Tracheophyta</taxon>
        <taxon>Spermatophyta</taxon>
        <taxon>Magnoliopsida</taxon>
        <taxon>eudicotyledons</taxon>
        <taxon>Gunneridae</taxon>
        <taxon>Pentapetalae</taxon>
        <taxon>rosids</taxon>
        <taxon>malvids</taxon>
        <taxon>Brassicales</taxon>
        <taxon>Brassicaceae</taxon>
        <taxon>Brassiceae</taxon>
        <taxon>Brassica</taxon>
    </lineage>
</organism>
<accession>A0ABQ7LS47</accession>
<proteinExistence type="predicted"/>
<evidence type="ECO:0000313" key="2">
    <source>
        <dbReference type="Proteomes" id="UP000823674"/>
    </source>
</evidence>
<reference evidence="1 2" key="1">
    <citation type="submission" date="2021-03" db="EMBL/GenBank/DDBJ databases">
        <authorList>
            <person name="King G.J."/>
            <person name="Bancroft I."/>
            <person name="Baten A."/>
            <person name="Bloomfield J."/>
            <person name="Borpatragohain P."/>
            <person name="He Z."/>
            <person name="Irish N."/>
            <person name="Irwin J."/>
            <person name="Liu K."/>
            <person name="Mauleon R.P."/>
            <person name="Moore J."/>
            <person name="Morris R."/>
            <person name="Ostergaard L."/>
            <person name="Wang B."/>
            <person name="Wells R."/>
        </authorList>
    </citation>
    <scope>NUCLEOTIDE SEQUENCE [LARGE SCALE GENOMIC DNA]</scope>
    <source>
        <strain evidence="1">R-o-18</strain>
        <tissue evidence="1">Leaf</tissue>
    </source>
</reference>
<sequence length="60" mass="6963">MSFDHGLFLGGRAFLVGDLFLPRKKKEKLSVRMEQQDKCRSLAHTKKQEICMQISPANIW</sequence>
<dbReference type="EMBL" id="JADBGQ010000007">
    <property type="protein sequence ID" value="KAG5389364.1"/>
    <property type="molecule type" value="Genomic_DNA"/>
</dbReference>
<gene>
    <name evidence="1" type="primary">A08p018780.1_BraROA</name>
    <name evidence="1" type="ORF">IGI04_030905</name>
</gene>
<keyword evidence="2" id="KW-1185">Reference proteome</keyword>
<name>A0ABQ7LS47_BRACM</name>
<evidence type="ECO:0000313" key="1">
    <source>
        <dbReference type="EMBL" id="KAG5389364.1"/>
    </source>
</evidence>
<protein>
    <submittedName>
        <fullName evidence="1">Uncharacterized protein</fullName>
    </submittedName>
</protein>
<comment type="caution">
    <text evidence="1">The sequence shown here is derived from an EMBL/GenBank/DDBJ whole genome shotgun (WGS) entry which is preliminary data.</text>
</comment>